<accession>E6Q0S8</accession>
<dbReference type="SUPFAM" id="SSF53474">
    <property type="entry name" value="alpha/beta-Hydrolases"/>
    <property type="match status" value="1"/>
</dbReference>
<evidence type="ECO:0008006" key="2">
    <source>
        <dbReference type="Google" id="ProtNLM"/>
    </source>
</evidence>
<comment type="caution">
    <text evidence="1">The sequence shown here is derived from an EMBL/GenBank/DDBJ whole genome shotgun (WGS) entry which is preliminary data.</text>
</comment>
<gene>
    <name evidence="1" type="ORF">CARN4_0135</name>
</gene>
<dbReference type="InterPro" id="IPR029058">
    <property type="entry name" value="AB_hydrolase_fold"/>
</dbReference>
<organism evidence="1">
    <name type="scientific">mine drainage metagenome</name>
    <dbReference type="NCBI Taxonomy" id="410659"/>
    <lineage>
        <taxon>unclassified sequences</taxon>
        <taxon>metagenomes</taxon>
        <taxon>ecological metagenomes</taxon>
    </lineage>
</organism>
<proteinExistence type="predicted"/>
<name>E6Q0S8_9ZZZZ</name>
<sequence length="470" mass="52768">MKLSGIPGPRYGSIPVVVLVAIITIIEKRSPILRETLFMKTREALASYRITAGDSLFHKALAYLIHDQAIRISDGKIIKLDGWSKSQTVEWAEQFGKASLQTRTSRARKAVGRKKIARRLTFRLDQFDVAATESTAKAATGAKKRRQQAETERHVVNVFYATDRQKSDEGYSANGIPDKGLHRGIATVSFPKRRHPGDTNDPPFNIELIASLFPGRFSSIEKLAPLGKTDFHNRLRTRLANDGNTMFVFVHGYACSFESAIKRTAQIKLDTKFKGTAVTYSWPSKGKISYYDLDHERICHAADVLSGFIDELRSKHENPTIHLVGHSMGAHIIALAIERRSRKHDIGEIVLQAPDISSLDYGRFAAAFSSSAKRVTVYASKKDRALTVSQVKRLARGVYRIGQNVRHALNQAVDAIDATRFGEDGLFGHGYAFKRALITDLRETLDGMDQTRPQLIERYHDGERFFEFHK</sequence>
<dbReference type="EMBL" id="CABO01000006">
    <property type="protein sequence ID" value="CBI00788.1"/>
    <property type="molecule type" value="Genomic_DNA"/>
</dbReference>
<reference evidence="1" key="1">
    <citation type="submission" date="2009-10" db="EMBL/GenBank/DDBJ databases">
        <title>Diversity of trophic interactions inside an arsenic-rich microbial ecosystem.</title>
        <authorList>
            <person name="Bertin P.N."/>
            <person name="Heinrich-Salmeron A."/>
            <person name="Pelletier E."/>
            <person name="Goulhen-Chollet F."/>
            <person name="Arsene-Ploetze F."/>
            <person name="Gallien S."/>
            <person name="Calteau A."/>
            <person name="Vallenet D."/>
            <person name="Casiot C."/>
            <person name="Chane-Woon-Ming B."/>
            <person name="Giloteaux L."/>
            <person name="Barakat M."/>
            <person name="Bonnefoy V."/>
            <person name="Bruneel O."/>
            <person name="Chandler M."/>
            <person name="Cleiss J."/>
            <person name="Duran R."/>
            <person name="Elbaz-Poulichet F."/>
            <person name="Fonknechten N."/>
            <person name="Lauga B."/>
            <person name="Mornico D."/>
            <person name="Ortet P."/>
            <person name="Schaeffer C."/>
            <person name="Siguier P."/>
            <person name="Alexander Thil Smith A."/>
            <person name="Van Dorsselaer A."/>
            <person name="Weissenbach J."/>
            <person name="Medigue C."/>
            <person name="Le Paslier D."/>
        </authorList>
    </citation>
    <scope>NUCLEOTIDE SEQUENCE</scope>
</reference>
<dbReference type="Pfam" id="PF05990">
    <property type="entry name" value="DUF900"/>
    <property type="match status" value="1"/>
</dbReference>
<dbReference type="PANTHER" id="PTHR36513:SF1">
    <property type="entry name" value="TRANSMEMBRANE PROTEIN"/>
    <property type="match status" value="1"/>
</dbReference>
<dbReference type="InterPro" id="IPR010297">
    <property type="entry name" value="DUF900_hydrolase"/>
</dbReference>
<dbReference type="ESTHER" id="9zzzz-e6q0s8">
    <property type="family name" value="Duf_900"/>
</dbReference>
<dbReference type="AlphaFoldDB" id="E6Q0S8"/>
<dbReference type="PANTHER" id="PTHR36513">
    <property type="entry name" value="ABC TRANSMEMBRANE TYPE-1 DOMAIN-CONTAINING PROTEIN"/>
    <property type="match status" value="1"/>
</dbReference>
<evidence type="ECO:0000313" key="1">
    <source>
        <dbReference type="EMBL" id="CBI00788.1"/>
    </source>
</evidence>
<dbReference type="Gene3D" id="3.40.50.1820">
    <property type="entry name" value="alpha/beta hydrolase"/>
    <property type="match status" value="1"/>
</dbReference>
<protein>
    <recommendedName>
        <fullName evidence="2">Alpha/beta hydrolase family protein</fullName>
    </recommendedName>
</protein>